<dbReference type="OrthoDB" id="9794656at2"/>
<gene>
    <name evidence="2" type="ORF">D104_12830</name>
</gene>
<dbReference type="eggNOG" id="ENOG5032RT7">
    <property type="taxonomic scope" value="Bacteria"/>
</dbReference>
<dbReference type="Proteomes" id="UP000018857">
    <property type="component" value="Unassembled WGS sequence"/>
</dbReference>
<name>W1RWJ4_9GAMM</name>
<dbReference type="AlphaFoldDB" id="W1RWJ4"/>
<keyword evidence="3" id="KW-1185">Reference proteome</keyword>
<reference evidence="2 3" key="1">
    <citation type="journal article" date="2014" name="Genome Announc.">
        <title>Draft Genome Sequence of Marinomonas sp. Strain D104, a Polycyclic Aromatic Hydrocarbon-Degrading Bacterium from the Deep-Sea Sediment of the Arctic Ocean.</title>
        <authorList>
            <person name="Dong C."/>
            <person name="Bai X."/>
            <person name="Lai Q."/>
            <person name="Xie Y."/>
            <person name="Chen X."/>
            <person name="Shao Z."/>
        </authorList>
    </citation>
    <scope>NUCLEOTIDE SEQUENCE [LARGE SCALE GENOMIC DNA]</scope>
    <source>
        <strain evidence="2 3">D104</strain>
    </source>
</reference>
<dbReference type="RefSeq" id="WP_024024625.1">
    <property type="nucleotide sequence ID" value="NZ_AYOZ01000034.1"/>
</dbReference>
<sequence>MKKTFKLSHPKIAYPRLIEATKSEVKKYLKRERNKALPEYADFWGFDCKFGQTEEQAEDIHVAQINEKISFAESQEWPTFYLEILAAPAQRTKRDVAEVEDGEFETGEFEDEQNQDDL</sequence>
<evidence type="ECO:0000256" key="1">
    <source>
        <dbReference type="SAM" id="MobiDB-lite"/>
    </source>
</evidence>
<dbReference type="InterPro" id="IPR046170">
    <property type="entry name" value="DUF6172"/>
</dbReference>
<comment type="caution">
    <text evidence="2">The sequence shown here is derived from an EMBL/GenBank/DDBJ whole genome shotgun (WGS) entry which is preliminary data.</text>
</comment>
<accession>W1RWJ4</accession>
<feature type="region of interest" description="Disordered" evidence="1">
    <location>
        <begin position="95"/>
        <end position="118"/>
    </location>
</feature>
<protein>
    <submittedName>
        <fullName evidence="2">Uncharacterized protein</fullName>
    </submittedName>
</protein>
<dbReference type="Pfam" id="PF19669">
    <property type="entry name" value="DUF6172"/>
    <property type="match status" value="1"/>
</dbReference>
<dbReference type="PATRIC" id="fig|1208321.3.peg.2548"/>
<evidence type="ECO:0000313" key="2">
    <source>
        <dbReference type="EMBL" id="ETI59218.1"/>
    </source>
</evidence>
<feature type="compositionally biased region" description="Acidic residues" evidence="1">
    <location>
        <begin position="98"/>
        <end position="118"/>
    </location>
</feature>
<dbReference type="EMBL" id="AYOZ01000034">
    <property type="protein sequence ID" value="ETI59218.1"/>
    <property type="molecule type" value="Genomic_DNA"/>
</dbReference>
<dbReference type="STRING" id="1208321.D104_12830"/>
<organism evidence="2 3">
    <name type="scientific">Marinomonas profundimaris</name>
    <dbReference type="NCBI Taxonomy" id="1208321"/>
    <lineage>
        <taxon>Bacteria</taxon>
        <taxon>Pseudomonadati</taxon>
        <taxon>Pseudomonadota</taxon>
        <taxon>Gammaproteobacteria</taxon>
        <taxon>Oceanospirillales</taxon>
        <taxon>Oceanospirillaceae</taxon>
        <taxon>Marinomonas</taxon>
    </lineage>
</organism>
<evidence type="ECO:0000313" key="3">
    <source>
        <dbReference type="Proteomes" id="UP000018857"/>
    </source>
</evidence>
<proteinExistence type="predicted"/>